<dbReference type="AlphaFoldDB" id="A0A0B3RZT0"/>
<comment type="caution">
    <text evidence="1">The sequence shown here is derived from an EMBL/GenBank/DDBJ whole genome shotgun (WGS) entry which is preliminary data.</text>
</comment>
<dbReference type="Proteomes" id="UP000030960">
    <property type="component" value="Unassembled WGS sequence"/>
</dbReference>
<evidence type="ECO:0000313" key="2">
    <source>
        <dbReference type="Proteomes" id="UP000030960"/>
    </source>
</evidence>
<name>A0A0B3RZT0_9RHOB</name>
<proteinExistence type="predicted"/>
<protein>
    <submittedName>
        <fullName evidence="1">Uncharacterized protein</fullName>
    </submittedName>
</protein>
<accession>A0A0B3RZT0</accession>
<evidence type="ECO:0000313" key="1">
    <source>
        <dbReference type="EMBL" id="KHQ53602.1"/>
    </source>
</evidence>
<keyword evidence="2" id="KW-1185">Reference proteome</keyword>
<sequence length="121" mass="13547">MTDPSLHPLPKHTFHATQREADALVAESVDDERFRPLPNLPPANNAVRMIVGCWYASGTLALPRGWVRAVMVACRAAGAPHPNQKCLRWYRSKVQDCPAYFAGMRGVPRELLLQLEQDVEV</sequence>
<dbReference type="EMBL" id="JSUQ01000006">
    <property type="protein sequence ID" value="KHQ53602.1"/>
    <property type="molecule type" value="Genomic_DNA"/>
</dbReference>
<reference evidence="1 2" key="1">
    <citation type="submission" date="2014-10" db="EMBL/GenBank/DDBJ databases">
        <title>Genome sequence of Ponticoccus sp. strain UMTAT08 isolated from clonal culture of toxic dinoflagellate Alexandrium tamiyavanichii.</title>
        <authorList>
            <person name="Gan H.Y."/>
            <person name="Muhd D.-D."/>
            <person name="Mohd Noor M.E."/>
            <person name="Yeong Y.S."/>
            <person name="Usup G."/>
        </authorList>
    </citation>
    <scope>NUCLEOTIDE SEQUENCE [LARGE SCALE GENOMIC DNA]</scope>
    <source>
        <strain evidence="1 2">UMTAT08</strain>
    </source>
</reference>
<gene>
    <name evidence="1" type="ORF">OA50_01589</name>
</gene>
<organism evidence="1 2">
    <name type="scientific">Mameliella alba</name>
    <dbReference type="NCBI Taxonomy" id="561184"/>
    <lineage>
        <taxon>Bacteria</taxon>
        <taxon>Pseudomonadati</taxon>
        <taxon>Pseudomonadota</taxon>
        <taxon>Alphaproteobacteria</taxon>
        <taxon>Rhodobacterales</taxon>
        <taxon>Roseobacteraceae</taxon>
        <taxon>Mameliella</taxon>
    </lineage>
</organism>